<accession>A0A9P1DPE9</accession>
<protein>
    <submittedName>
        <fullName evidence="1">Uncharacterized protein</fullName>
    </submittedName>
</protein>
<dbReference type="EMBL" id="CAMXCT020005569">
    <property type="protein sequence ID" value="CAL1166144.1"/>
    <property type="molecule type" value="Genomic_DNA"/>
</dbReference>
<evidence type="ECO:0000313" key="3">
    <source>
        <dbReference type="Proteomes" id="UP001152797"/>
    </source>
</evidence>
<proteinExistence type="predicted"/>
<sequence length="984" mass="108778">MPPARKKAKTGPGPSDGQVASSFAMVGDLQKDVAACVELVYSLRHGVDDKKEPDDFGGTQGIGSQNLPAPLDESGHYGFPILGGGTFMDIAQRATRSDWLLEESAALCFAAGLIAADDVMLLKADYITIDEWPPVLGNLFNTSIFAWSYEDASFWRGKAVSCAEVVAYAKSMSLTRFKEGEIVAARFDSWPPPDDMKPDEEMGIVRLLQFGDGSQKMLAAMITWICILLVWKGHGPDALRAPMVQTMIRSFLAIATTVKSTEIMSSPLDAMMGRRADQNVAARVQPISSFQWAGILVNFLQGDRDSESFDDMIQKYNSHPVVVAHDRNESGSGSIALDGRKKMGVRNWVESCSPEAYDVVLNSMQDLPYLLGPFGESFAYTNLYFLGSKAGLDTNPDTNSVDGPMEGESSVEVDWALIMTPKAQELFFEKVKNMYNRATVGIPPAQKKRYRLSPDECGTQRNLSVLYSQVGPFLKAKLPGDEGASLDRKFTSGTSLDEDFLPFLKTRPQRIAVSMLQSYQAQAQRDADDKQQLIHCEVQAQKEAVTAAQWKFFETALVQDQALMSKVKRVPLTIKSKLHAKLVEQRQSQADAGQKAATGYQDAFLRVTSVAKPDLVMAEVAKMKTQVASHAKIPADQVALLGWCDMNAPWARTKDNCLGLCRIIAAISESNPTMAATVLLLPDNPRDSNPRGLYDEERQLFDELYSLHQACECRLVENFGRESRRAEAKSNSRRWGQGRIITSSSMMDENGWLDSELAVCGRCVGQNESQDGAPIAFLPRTAAVLVPESSSPDSVRISDRLRPSAEQISAQKGSKRLEMLLESVMRYTKHKAILVVNLTGYVEDLGVAIANMRTKPTSQTQNNAADGLQMPMDKLFYLSCHLLDNKEGVAYAKSRLARDVLDLWLDKRFTFAGLSFDDSQPNLTEAEKSSIDAFKFFDNPQSMNLQVLTNVGNEFHTHPDQVRQWSQTGGEFGAKLLVLRSFYQ</sequence>
<dbReference type="EMBL" id="CAMXCT010005569">
    <property type="protein sequence ID" value="CAI4012769.1"/>
    <property type="molecule type" value="Genomic_DNA"/>
</dbReference>
<keyword evidence="3" id="KW-1185">Reference proteome</keyword>
<evidence type="ECO:0000313" key="2">
    <source>
        <dbReference type="EMBL" id="CAL1166144.1"/>
    </source>
</evidence>
<dbReference type="AlphaFoldDB" id="A0A9P1DPE9"/>
<gene>
    <name evidence="1" type="ORF">C1SCF055_LOCUS37798</name>
</gene>
<dbReference type="Proteomes" id="UP001152797">
    <property type="component" value="Unassembled WGS sequence"/>
</dbReference>
<evidence type="ECO:0000313" key="1">
    <source>
        <dbReference type="EMBL" id="CAI4012769.1"/>
    </source>
</evidence>
<dbReference type="OrthoDB" id="445018at2759"/>
<reference evidence="2" key="2">
    <citation type="submission" date="2024-04" db="EMBL/GenBank/DDBJ databases">
        <authorList>
            <person name="Chen Y."/>
            <person name="Shah S."/>
            <person name="Dougan E. K."/>
            <person name="Thang M."/>
            <person name="Chan C."/>
        </authorList>
    </citation>
    <scope>NUCLEOTIDE SEQUENCE [LARGE SCALE GENOMIC DNA]</scope>
</reference>
<reference evidence="1" key="1">
    <citation type="submission" date="2022-10" db="EMBL/GenBank/DDBJ databases">
        <authorList>
            <person name="Chen Y."/>
            <person name="Dougan E. K."/>
            <person name="Chan C."/>
            <person name="Rhodes N."/>
            <person name="Thang M."/>
        </authorList>
    </citation>
    <scope>NUCLEOTIDE SEQUENCE</scope>
</reference>
<organism evidence="1">
    <name type="scientific">Cladocopium goreaui</name>
    <dbReference type="NCBI Taxonomy" id="2562237"/>
    <lineage>
        <taxon>Eukaryota</taxon>
        <taxon>Sar</taxon>
        <taxon>Alveolata</taxon>
        <taxon>Dinophyceae</taxon>
        <taxon>Suessiales</taxon>
        <taxon>Symbiodiniaceae</taxon>
        <taxon>Cladocopium</taxon>
    </lineage>
</organism>
<comment type="caution">
    <text evidence="1">The sequence shown here is derived from an EMBL/GenBank/DDBJ whole genome shotgun (WGS) entry which is preliminary data.</text>
</comment>
<name>A0A9P1DPE9_9DINO</name>
<dbReference type="EMBL" id="CAMXCT030005569">
    <property type="protein sequence ID" value="CAL4800081.1"/>
    <property type="molecule type" value="Genomic_DNA"/>
</dbReference>